<sequence>MRPSGSRGSDVLGLSPQIRVLIPNGITLLGMTVGVVMGSWTGFRWDLFALTLALDVADGAIARALRATTATGAVLDSLADSINFAILPALLVAEASVLARVCFAASGVVRLVLFTLGGGQDAQSGVFIGVPTPLATAIVYGVRAVAGWCGATALPVELALLATAVLEHMPLRIPKLGSRGGTVLGEAELTVFGVRLRGDADDD</sequence>
<dbReference type="EMBL" id="VLTN01000019">
    <property type="protein sequence ID" value="KAA0152793.1"/>
    <property type="molecule type" value="Genomic_DNA"/>
</dbReference>
<dbReference type="PROSITE" id="PS00379">
    <property type="entry name" value="CDP_ALCOHOL_P_TRANSF"/>
    <property type="match status" value="1"/>
</dbReference>
<dbReference type="InterPro" id="IPR048254">
    <property type="entry name" value="CDP_ALCOHOL_P_TRANSF_CS"/>
</dbReference>
<dbReference type="EMBL" id="VLTM01000011">
    <property type="protein sequence ID" value="KAA0165735.1"/>
    <property type="molecule type" value="Genomic_DNA"/>
</dbReference>
<dbReference type="Proteomes" id="UP000324907">
    <property type="component" value="Unassembled WGS sequence"/>
</dbReference>
<evidence type="ECO:0000313" key="8">
    <source>
        <dbReference type="Proteomes" id="UP000324907"/>
    </source>
</evidence>
<organism evidence="4 7">
    <name type="scientific">Cafeteria roenbergensis</name>
    <name type="common">Marine flagellate</name>
    <dbReference type="NCBI Taxonomy" id="33653"/>
    <lineage>
        <taxon>Eukaryota</taxon>
        <taxon>Sar</taxon>
        <taxon>Stramenopiles</taxon>
        <taxon>Bigyra</taxon>
        <taxon>Opalozoa</taxon>
        <taxon>Bicosoecida</taxon>
        <taxon>Cafeteriaceae</taxon>
        <taxon>Cafeteria</taxon>
    </lineage>
</organism>
<accession>A0A5A8CIA7</accession>
<dbReference type="Gene3D" id="1.20.120.1760">
    <property type="match status" value="1"/>
</dbReference>
<dbReference type="GO" id="GO:0008654">
    <property type="term" value="P:phospholipid biosynthetic process"/>
    <property type="evidence" value="ECO:0007669"/>
    <property type="project" value="InterPro"/>
</dbReference>
<comment type="similarity">
    <text evidence="2">Belongs to the CDP-alcohol phosphatidyltransferase class-I family.</text>
</comment>
<evidence type="ECO:0000313" key="7">
    <source>
        <dbReference type="Proteomes" id="UP000323011"/>
    </source>
</evidence>
<dbReference type="EMBL" id="VLTL01000006">
    <property type="protein sequence ID" value="KAA0171457.1"/>
    <property type="molecule type" value="Genomic_DNA"/>
</dbReference>
<feature type="transmembrane region" description="Helical" evidence="3">
    <location>
        <begin position="20"/>
        <end position="40"/>
    </location>
</feature>
<evidence type="ECO:0000256" key="1">
    <source>
        <dbReference type="ARBA" id="ARBA00022679"/>
    </source>
</evidence>
<dbReference type="Proteomes" id="UP000323011">
    <property type="component" value="Unassembled WGS sequence"/>
</dbReference>
<keyword evidence="3" id="KW-0812">Transmembrane</keyword>
<dbReference type="GO" id="GO:0016780">
    <property type="term" value="F:phosphotransferase activity, for other substituted phosphate groups"/>
    <property type="evidence" value="ECO:0007669"/>
    <property type="project" value="InterPro"/>
</dbReference>
<keyword evidence="7" id="KW-1185">Reference proteome</keyword>
<dbReference type="Proteomes" id="UP000325113">
    <property type="component" value="Unassembled WGS sequence"/>
</dbReference>
<dbReference type="InterPro" id="IPR000462">
    <property type="entry name" value="CDP-OH_P_trans"/>
</dbReference>
<dbReference type="GO" id="GO:0016020">
    <property type="term" value="C:membrane"/>
    <property type="evidence" value="ECO:0007669"/>
    <property type="project" value="InterPro"/>
</dbReference>
<protein>
    <recommendedName>
        <fullName evidence="10">CDP-diacylglycerol--serine O-phosphatidyltransferase</fullName>
    </recommendedName>
</protein>
<gene>
    <name evidence="6" type="ORF">FNF28_00669</name>
    <name evidence="4" type="ORF">FNF29_03680</name>
    <name evidence="5" type="ORF">FNF31_01712</name>
</gene>
<dbReference type="InterPro" id="IPR043130">
    <property type="entry name" value="CDP-OH_PTrfase_TM_dom"/>
</dbReference>
<dbReference type="Pfam" id="PF01066">
    <property type="entry name" value="CDP-OH_P_transf"/>
    <property type="match status" value="1"/>
</dbReference>
<evidence type="ECO:0000313" key="9">
    <source>
        <dbReference type="Proteomes" id="UP000325113"/>
    </source>
</evidence>
<proteinExistence type="inferred from homology"/>
<dbReference type="AlphaFoldDB" id="A0A5A8CIA7"/>
<evidence type="ECO:0000256" key="3">
    <source>
        <dbReference type="SAM" id="Phobius"/>
    </source>
</evidence>
<evidence type="ECO:0000256" key="2">
    <source>
        <dbReference type="RuleBase" id="RU003750"/>
    </source>
</evidence>
<keyword evidence="1 2" id="KW-0808">Transferase</keyword>
<evidence type="ECO:0000313" key="5">
    <source>
        <dbReference type="EMBL" id="KAA0165735.1"/>
    </source>
</evidence>
<keyword evidence="3" id="KW-0472">Membrane</keyword>
<evidence type="ECO:0000313" key="4">
    <source>
        <dbReference type="EMBL" id="KAA0152793.1"/>
    </source>
</evidence>
<evidence type="ECO:0008006" key="10">
    <source>
        <dbReference type="Google" id="ProtNLM"/>
    </source>
</evidence>
<name>A0A5A8CIA7_CAFRO</name>
<comment type="caution">
    <text evidence="4">The sequence shown here is derived from an EMBL/GenBank/DDBJ whole genome shotgun (WGS) entry which is preliminary data.</text>
</comment>
<evidence type="ECO:0000313" key="6">
    <source>
        <dbReference type="EMBL" id="KAA0171457.1"/>
    </source>
</evidence>
<keyword evidence="3" id="KW-1133">Transmembrane helix</keyword>
<reference evidence="7 8" key="1">
    <citation type="submission" date="2019-07" db="EMBL/GenBank/DDBJ databases">
        <title>Genomes of Cafeteria roenbergensis.</title>
        <authorList>
            <person name="Fischer M.G."/>
            <person name="Hackl T."/>
            <person name="Roman M."/>
        </authorList>
    </citation>
    <scope>NUCLEOTIDE SEQUENCE [LARGE SCALE GENOMIC DNA]</scope>
    <source>
        <strain evidence="4 7">BVI</strain>
        <strain evidence="5 9">Cflag</strain>
        <strain evidence="6 8">RCC970-E3</strain>
    </source>
</reference>